<proteinExistence type="predicted"/>
<dbReference type="Pfam" id="PF04143">
    <property type="entry name" value="Sulf_transp"/>
    <property type="match status" value="1"/>
</dbReference>
<evidence type="ECO:0000256" key="1">
    <source>
        <dbReference type="SAM" id="Phobius"/>
    </source>
</evidence>
<feature type="transmembrane region" description="Helical" evidence="1">
    <location>
        <begin position="79"/>
        <end position="98"/>
    </location>
</feature>
<gene>
    <name evidence="2" type="ORF">MNBD_GAMMA23-838</name>
</gene>
<keyword evidence="1" id="KW-1133">Transmembrane helix</keyword>
<evidence type="ECO:0000313" key="2">
    <source>
        <dbReference type="EMBL" id="VAW93039.1"/>
    </source>
</evidence>
<feature type="transmembrane region" description="Helical" evidence="1">
    <location>
        <begin position="40"/>
        <end position="58"/>
    </location>
</feature>
<keyword evidence="1" id="KW-0472">Membrane</keyword>
<sequence>MNEHIKYSIVGLLFGAVITSIGFGDYNELHNMFTLVDERMWLSFAGGVLLTMIVLLLLRKRIPKQDKIIQPGTLPGSMMFGFGWAISGACPAIVFVHLGGGSVAAIATIVGIIFGVWLYRYVHAKLFRWDTGSCGV</sequence>
<accession>A0A3B1A4B6</accession>
<reference evidence="2" key="1">
    <citation type="submission" date="2018-06" db="EMBL/GenBank/DDBJ databases">
        <authorList>
            <person name="Zhirakovskaya E."/>
        </authorList>
    </citation>
    <scope>NUCLEOTIDE SEQUENCE</scope>
</reference>
<dbReference type="InterPro" id="IPR007272">
    <property type="entry name" value="Sulf_transp_TsuA/YedE"/>
</dbReference>
<dbReference type="AlphaFoldDB" id="A0A3B1A4B6"/>
<feature type="transmembrane region" description="Helical" evidence="1">
    <location>
        <begin position="104"/>
        <end position="122"/>
    </location>
</feature>
<protein>
    <submittedName>
        <fullName evidence="2">Uncharacterized protein</fullName>
    </submittedName>
</protein>
<dbReference type="EMBL" id="UOFT01000029">
    <property type="protein sequence ID" value="VAW93039.1"/>
    <property type="molecule type" value="Genomic_DNA"/>
</dbReference>
<name>A0A3B1A4B6_9ZZZZ</name>
<organism evidence="2">
    <name type="scientific">hydrothermal vent metagenome</name>
    <dbReference type="NCBI Taxonomy" id="652676"/>
    <lineage>
        <taxon>unclassified sequences</taxon>
        <taxon>metagenomes</taxon>
        <taxon>ecological metagenomes</taxon>
    </lineage>
</organism>
<keyword evidence="1" id="KW-0812">Transmembrane</keyword>